<name>A0A2M8WKG9_9RHOB</name>
<organism evidence="1 2">
    <name type="scientific">Yoonia maricola</name>
    <dbReference type="NCBI Taxonomy" id="420999"/>
    <lineage>
        <taxon>Bacteria</taxon>
        <taxon>Pseudomonadati</taxon>
        <taxon>Pseudomonadota</taxon>
        <taxon>Alphaproteobacteria</taxon>
        <taxon>Rhodobacterales</taxon>
        <taxon>Paracoccaceae</taxon>
        <taxon>Yoonia</taxon>
    </lineage>
</organism>
<dbReference type="RefSeq" id="WP_100366355.1">
    <property type="nucleotide sequence ID" value="NZ_PGTY01000001.1"/>
</dbReference>
<accession>A0A2M8WKG9</accession>
<dbReference type="OrthoDB" id="7872031at2"/>
<protein>
    <submittedName>
        <fullName evidence="1">Gas vesicle protein GvpG</fullName>
    </submittedName>
</protein>
<comment type="caution">
    <text evidence="1">The sequence shown here is derived from an EMBL/GenBank/DDBJ whole genome shotgun (WGS) entry which is preliminary data.</text>
</comment>
<gene>
    <name evidence="1" type="ORF">BC777_0261</name>
</gene>
<proteinExistence type="predicted"/>
<reference evidence="1 2" key="1">
    <citation type="submission" date="2017-11" db="EMBL/GenBank/DDBJ databases">
        <title>Genomic Encyclopedia of Archaeal and Bacterial Type Strains, Phase II (KMG-II): From Individual Species to Whole Genera.</title>
        <authorList>
            <person name="Goeker M."/>
        </authorList>
    </citation>
    <scope>NUCLEOTIDE SEQUENCE [LARGE SCALE GENOMIC DNA]</scope>
    <source>
        <strain evidence="1 2">DSM 29128</strain>
    </source>
</reference>
<dbReference type="Proteomes" id="UP000228531">
    <property type="component" value="Unassembled WGS sequence"/>
</dbReference>
<dbReference type="InterPro" id="IPR007804">
    <property type="entry name" value="GvpG"/>
</dbReference>
<dbReference type="Pfam" id="PF05120">
    <property type="entry name" value="GvpG"/>
    <property type="match status" value="1"/>
</dbReference>
<evidence type="ECO:0000313" key="1">
    <source>
        <dbReference type="EMBL" id="PJI91433.1"/>
    </source>
</evidence>
<dbReference type="EMBL" id="PGTY01000001">
    <property type="protein sequence ID" value="PJI91433.1"/>
    <property type="molecule type" value="Genomic_DNA"/>
</dbReference>
<dbReference type="AlphaFoldDB" id="A0A2M8WKG9"/>
<sequence>MGVLRSLLTLPVKGPVNGTLWVARKVEEAATKEQNAPGTLRKALANLERQLLSGEISEEAYDEAETKILLRIRGLE</sequence>
<evidence type="ECO:0000313" key="2">
    <source>
        <dbReference type="Proteomes" id="UP000228531"/>
    </source>
</evidence>
<keyword evidence="2" id="KW-1185">Reference proteome</keyword>